<feature type="transmembrane region" description="Helical" evidence="10">
    <location>
        <begin position="140"/>
        <end position="163"/>
    </location>
</feature>
<comment type="subcellular location">
    <subcellularLocation>
        <location evidence="1">Membrane</location>
        <topology evidence="1">Multi-pass membrane protein</topology>
    </subcellularLocation>
</comment>
<evidence type="ECO:0000313" key="13">
    <source>
        <dbReference type="Proteomes" id="UP000073604"/>
    </source>
</evidence>
<keyword evidence="7" id="KW-0406">Ion transport</keyword>
<dbReference type="AlphaFoldDB" id="A0A142CW48"/>
<evidence type="ECO:0000256" key="4">
    <source>
        <dbReference type="ARBA" id="ARBA00022692"/>
    </source>
</evidence>
<feature type="transmembrane region" description="Helical" evidence="10">
    <location>
        <begin position="80"/>
        <end position="102"/>
    </location>
</feature>
<evidence type="ECO:0000256" key="6">
    <source>
        <dbReference type="ARBA" id="ARBA00023053"/>
    </source>
</evidence>
<feature type="transmembrane region" description="Helical" evidence="10">
    <location>
        <begin position="352"/>
        <end position="372"/>
    </location>
</feature>
<evidence type="ECO:0000256" key="3">
    <source>
        <dbReference type="ARBA" id="ARBA00022449"/>
    </source>
</evidence>
<keyword evidence="5 10" id="KW-1133">Transmembrane helix</keyword>
<dbReference type="STRING" id="53952.A0127_07370"/>
<dbReference type="KEGG" id="tpep:A0127_07370"/>
<dbReference type="GO" id="GO:1902600">
    <property type="term" value="P:proton transmembrane transport"/>
    <property type="evidence" value="ECO:0007669"/>
    <property type="project" value="InterPro"/>
</dbReference>
<evidence type="ECO:0000256" key="8">
    <source>
        <dbReference type="ARBA" id="ARBA00023136"/>
    </source>
</evidence>
<feature type="transmembrane region" description="Helical" evidence="10">
    <location>
        <begin position="259"/>
        <end position="275"/>
    </location>
</feature>
<reference evidence="13" key="1">
    <citation type="submission" date="2016-03" db="EMBL/GenBank/DDBJ databases">
        <authorList>
            <person name="Oger P.M."/>
        </authorList>
    </citation>
    <scope>NUCLEOTIDE SEQUENCE [LARGE SCALE GENOMIC DNA]</scope>
    <source>
        <strain evidence="13">OG-1</strain>
    </source>
</reference>
<keyword evidence="9" id="KW-0739">Sodium transport</keyword>
<keyword evidence="13" id="KW-1185">Reference proteome</keyword>
<keyword evidence="3" id="KW-0050">Antiport</keyword>
<dbReference type="GeneID" id="27140356"/>
<feature type="domain" description="Cation/H+ exchanger transmembrane" evidence="11">
    <location>
        <begin position="12"/>
        <end position="368"/>
    </location>
</feature>
<dbReference type="InterPro" id="IPR006153">
    <property type="entry name" value="Cation/H_exchanger_TM"/>
</dbReference>
<dbReference type="PANTHER" id="PTHR43562">
    <property type="entry name" value="NAPA-TYPE SODIUM/HYDROGEN ANTIPORTER"/>
    <property type="match status" value="1"/>
</dbReference>
<feature type="transmembrane region" description="Helical" evidence="10">
    <location>
        <begin position="281"/>
        <end position="308"/>
    </location>
</feature>
<feature type="transmembrane region" description="Helical" evidence="10">
    <location>
        <begin position="108"/>
        <end position="128"/>
    </location>
</feature>
<dbReference type="RefSeq" id="WP_062389915.1">
    <property type="nucleotide sequence ID" value="NZ_CP014750.1"/>
</dbReference>
<evidence type="ECO:0000313" key="12">
    <source>
        <dbReference type="EMBL" id="AMQ19000.1"/>
    </source>
</evidence>
<dbReference type="InterPro" id="IPR038770">
    <property type="entry name" value="Na+/solute_symporter_sf"/>
</dbReference>
<organism evidence="12 13">
    <name type="scientific">Thermococcus peptonophilus</name>
    <dbReference type="NCBI Taxonomy" id="53952"/>
    <lineage>
        <taxon>Archaea</taxon>
        <taxon>Methanobacteriati</taxon>
        <taxon>Methanobacteriota</taxon>
        <taxon>Thermococci</taxon>
        <taxon>Thermococcales</taxon>
        <taxon>Thermococcaceae</taxon>
        <taxon>Thermococcus</taxon>
    </lineage>
</organism>
<feature type="transmembrane region" description="Helical" evidence="10">
    <location>
        <begin position="169"/>
        <end position="190"/>
    </location>
</feature>
<dbReference type="EMBL" id="CP014750">
    <property type="protein sequence ID" value="AMQ19000.1"/>
    <property type="molecule type" value="Genomic_DNA"/>
</dbReference>
<dbReference type="OrthoDB" id="12029at2157"/>
<feature type="transmembrane region" description="Helical" evidence="10">
    <location>
        <begin position="48"/>
        <end position="68"/>
    </location>
</feature>
<evidence type="ECO:0000256" key="2">
    <source>
        <dbReference type="ARBA" id="ARBA00022448"/>
    </source>
</evidence>
<keyword evidence="6" id="KW-0915">Sodium</keyword>
<keyword evidence="2" id="KW-0813">Transport</keyword>
<dbReference type="GO" id="GO:0006814">
    <property type="term" value="P:sodium ion transport"/>
    <property type="evidence" value="ECO:0007669"/>
    <property type="project" value="UniProtKB-KW"/>
</dbReference>
<evidence type="ECO:0000256" key="7">
    <source>
        <dbReference type="ARBA" id="ARBA00023065"/>
    </source>
</evidence>
<sequence>MEILLLIAVMLATAKVMGYAFEKIGQPVVLGQIFGGLLIGIFFDTNPIIGQFSNLGVLLLLFIAGLESELEEFRRVGKQSVFVAGVGVLVAFILGFGVAYFFVPFHEAVLYGAMMTPTSVSITVKVLMEMRKLNTREGTTILAAAVVDDVLGILVLTVAISMIRGGSVNYSSLAEVLISVSLLLFFFLYFGPEMADRVFRYVSKIDLPESETAFALVFLIVFAYLAEHLSLASILGAYLTGLALGQIPKKKAIMEHMNVLGYSLFIPLFFVEVGMRIELSYILHAGLFAVLYTTAAIVSKVIGCGLGARLGGFEWESSLRIGVGMIPRMGVELAMLAVAMSSGIVGGDALTVAILMVFTTTVITPPLLKVLYIQD</sequence>
<dbReference type="Gene3D" id="1.20.1530.20">
    <property type="match status" value="1"/>
</dbReference>
<dbReference type="GO" id="GO:0016020">
    <property type="term" value="C:membrane"/>
    <property type="evidence" value="ECO:0007669"/>
    <property type="project" value="UniProtKB-SubCell"/>
</dbReference>
<evidence type="ECO:0000256" key="9">
    <source>
        <dbReference type="ARBA" id="ARBA00023201"/>
    </source>
</evidence>
<evidence type="ECO:0000256" key="1">
    <source>
        <dbReference type="ARBA" id="ARBA00004141"/>
    </source>
</evidence>
<evidence type="ECO:0000256" key="5">
    <source>
        <dbReference type="ARBA" id="ARBA00022989"/>
    </source>
</evidence>
<dbReference type="Pfam" id="PF00999">
    <property type="entry name" value="Na_H_Exchanger"/>
    <property type="match status" value="1"/>
</dbReference>
<proteinExistence type="predicted"/>
<dbReference type="PANTHER" id="PTHR43562:SF3">
    <property type="entry name" value="SODIUM ION_PROTON EXCHANGER (EUROFUNG)"/>
    <property type="match status" value="1"/>
</dbReference>
<protein>
    <submittedName>
        <fullName evidence="12">Sodium:proton antiporter</fullName>
    </submittedName>
</protein>
<keyword evidence="4 10" id="KW-0812">Transmembrane</keyword>
<dbReference type="GO" id="GO:0015297">
    <property type="term" value="F:antiporter activity"/>
    <property type="evidence" value="ECO:0007669"/>
    <property type="project" value="UniProtKB-KW"/>
</dbReference>
<gene>
    <name evidence="12" type="ORF">A0127_07370</name>
</gene>
<accession>A0A142CW48</accession>
<evidence type="ECO:0000259" key="11">
    <source>
        <dbReference type="Pfam" id="PF00999"/>
    </source>
</evidence>
<dbReference type="Proteomes" id="UP000073604">
    <property type="component" value="Chromosome"/>
</dbReference>
<keyword evidence="8 10" id="KW-0472">Membrane</keyword>
<evidence type="ECO:0000256" key="10">
    <source>
        <dbReference type="SAM" id="Phobius"/>
    </source>
</evidence>
<name>A0A142CW48_9EURY</name>